<dbReference type="RefSeq" id="XP_459349.2">
    <property type="nucleotide sequence ID" value="XM_459349.1"/>
</dbReference>
<name>Q6BR21_DEBHA</name>
<keyword evidence="3" id="KW-0805">Transcription regulation</keyword>
<feature type="coiled-coil region" evidence="7">
    <location>
        <begin position="65"/>
        <end position="99"/>
    </location>
</feature>
<dbReference type="GO" id="GO:0006351">
    <property type="term" value="P:DNA-templated transcription"/>
    <property type="evidence" value="ECO:0007669"/>
    <property type="project" value="InterPro"/>
</dbReference>
<dbReference type="InterPro" id="IPR036864">
    <property type="entry name" value="Zn2-C6_fun-type_DNA-bd_sf"/>
</dbReference>
<dbReference type="InParanoid" id="Q6BR21"/>
<dbReference type="InterPro" id="IPR007219">
    <property type="entry name" value="XnlR_reg_dom"/>
</dbReference>
<dbReference type="HOGENOM" id="CLU_021003_0_0_1"/>
<evidence type="ECO:0000256" key="2">
    <source>
        <dbReference type="ARBA" id="ARBA00022833"/>
    </source>
</evidence>
<evidence type="ECO:0000256" key="3">
    <source>
        <dbReference type="ARBA" id="ARBA00023015"/>
    </source>
</evidence>
<reference evidence="9 10" key="1">
    <citation type="journal article" date="2004" name="Nature">
        <title>Genome evolution in yeasts.</title>
        <authorList>
            <consortium name="Genolevures"/>
            <person name="Dujon B."/>
            <person name="Sherman D."/>
            <person name="Fischer G."/>
            <person name="Durrens P."/>
            <person name="Casaregola S."/>
            <person name="Lafontaine I."/>
            <person name="de Montigny J."/>
            <person name="Marck C."/>
            <person name="Neuveglise C."/>
            <person name="Talla E."/>
            <person name="Goffard N."/>
            <person name="Frangeul L."/>
            <person name="Aigle M."/>
            <person name="Anthouard V."/>
            <person name="Babour A."/>
            <person name="Barbe V."/>
            <person name="Barnay S."/>
            <person name="Blanchin S."/>
            <person name="Beckerich J.M."/>
            <person name="Beyne E."/>
            <person name="Bleykasten C."/>
            <person name="Boisrame A."/>
            <person name="Boyer J."/>
            <person name="Cattolico L."/>
            <person name="Confanioleri F."/>
            <person name="de Daruvar A."/>
            <person name="Despons L."/>
            <person name="Fabre E."/>
            <person name="Fairhead C."/>
            <person name="Ferry-Dumazet H."/>
            <person name="Groppi A."/>
            <person name="Hantraye F."/>
            <person name="Hennequin C."/>
            <person name="Jauniaux N."/>
            <person name="Joyet P."/>
            <person name="Kachouri R."/>
            <person name="Kerrest A."/>
            <person name="Koszul R."/>
            <person name="Lemaire M."/>
            <person name="Lesur I."/>
            <person name="Ma L."/>
            <person name="Muller H."/>
            <person name="Nicaud J.M."/>
            <person name="Nikolski M."/>
            <person name="Oztas S."/>
            <person name="Ozier-Kalogeropoulos O."/>
            <person name="Pellenz S."/>
            <person name="Potier S."/>
            <person name="Richard G.F."/>
            <person name="Straub M.L."/>
            <person name="Suleau A."/>
            <person name="Swennene D."/>
            <person name="Tekaia F."/>
            <person name="Wesolowski-Louvel M."/>
            <person name="Westhof E."/>
            <person name="Wirth B."/>
            <person name="Zeniou-Meyer M."/>
            <person name="Zivanovic I."/>
            <person name="Bolotin-Fukuhara M."/>
            <person name="Thierry A."/>
            <person name="Bouchier C."/>
            <person name="Caudron B."/>
            <person name="Scarpelli C."/>
            <person name="Gaillardin C."/>
            <person name="Weissenbach J."/>
            <person name="Wincker P."/>
            <person name="Souciet J.L."/>
        </authorList>
    </citation>
    <scope>NUCLEOTIDE SEQUENCE [LARGE SCALE GENOMIC DNA]</scope>
    <source>
        <strain evidence="10">ATCC 36239 / CBS 767 / BCRC 21394 / JCM 1990 / NBRC 0083 / IGC 2968</strain>
    </source>
</reference>
<dbReference type="GeneID" id="2902581"/>
<dbReference type="EMBL" id="CR382137">
    <property type="protein sequence ID" value="CAG87530.2"/>
    <property type="molecule type" value="Genomic_DNA"/>
</dbReference>
<keyword evidence="5" id="KW-0804">Transcription</keyword>
<dbReference type="PROSITE" id="PS50048">
    <property type="entry name" value="ZN2_CY6_FUNGAL_2"/>
    <property type="match status" value="1"/>
</dbReference>
<dbReference type="PROSITE" id="PS00463">
    <property type="entry name" value="ZN2_CY6_FUNGAL_1"/>
    <property type="match status" value="1"/>
</dbReference>
<dbReference type="OMA" id="WANIDIM"/>
<dbReference type="GO" id="GO:0008270">
    <property type="term" value="F:zinc ion binding"/>
    <property type="evidence" value="ECO:0007669"/>
    <property type="project" value="InterPro"/>
</dbReference>
<gene>
    <name evidence="9" type="ordered locus">DEHA2E00506g</name>
</gene>
<evidence type="ECO:0000259" key="8">
    <source>
        <dbReference type="PROSITE" id="PS50048"/>
    </source>
</evidence>
<evidence type="ECO:0000313" key="10">
    <source>
        <dbReference type="Proteomes" id="UP000000599"/>
    </source>
</evidence>
<dbReference type="CDD" id="cd00067">
    <property type="entry name" value="GAL4"/>
    <property type="match status" value="1"/>
</dbReference>
<dbReference type="SUPFAM" id="SSF57701">
    <property type="entry name" value="Zn2/Cys6 DNA-binding domain"/>
    <property type="match status" value="1"/>
</dbReference>
<dbReference type="GO" id="GO:0005634">
    <property type="term" value="C:nucleus"/>
    <property type="evidence" value="ECO:0007669"/>
    <property type="project" value="TreeGrafter"/>
</dbReference>
<dbReference type="CDD" id="cd12148">
    <property type="entry name" value="fungal_TF_MHR"/>
    <property type="match status" value="1"/>
</dbReference>
<evidence type="ECO:0000256" key="6">
    <source>
        <dbReference type="ARBA" id="ARBA00023242"/>
    </source>
</evidence>
<feature type="domain" description="Zn(2)-C6 fungal-type" evidence="8">
    <location>
        <begin position="17"/>
        <end position="49"/>
    </location>
</feature>
<dbReference type="GO" id="GO:0001228">
    <property type="term" value="F:DNA-binding transcription activator activity, RNA polymerase II-specific"/>
    <property type="evidence" value="ECO:0007669"/>
    <property type="project" value="TreeGrafter"/>
</dbReference>
<evidence type="ECO:0000256" key="4">
    <source>
        <dbReference type="ARBA" id="ARBA00023125"/>
    </source>
</evidence>
<proteinExistence type="predicted"/>
<dbReference type="KEGG" id="dha:DEHA2E00506g"/>
<dbReference type="InterPro" id="IPR051430">
    <property type="entry name" value="Fungal_TF_Env_Response"/>
</dbReference>
<dbReference type="OrthoDB" id="2123952at2759"/>
<keyword evidence="2" id="KW-0862">Zinc</keyword>
<dbReference type="InterPro" id="IPR001138">
    <property type="entry name" value="Zn2Cys6_DnaBD"/>
</dbReference>
<keyword evidence="6" id="KW-0539">Nucleus</keyword>
<dbReference type="SMART" id="SM00066">
    <property type="entry name" value="GAL4"/>
    <property type="match status" value="1"/>
</dbReference>
<keyword evidence="7" id="KW-0175">Coiled coil</keyword>
<dbReference type="Pfam" id="PF00172">
    <property type="entry name" value="Zn_clus"/>
    <property type="match status" value="1"/>
</dbReference>
<dbReference type="PANTHER" id="PTHR31944">
    <property type="entry name" value="HEME-RESPONSIVE ZINC FINGER TRANSCRIPTION FACTOR HAP1"/>
    <property type="match status" value="1"/>
</dbReference>
<keyword evidence="4" id="KW-0238">DNA-binding</keyword>
<dbReference type="Pfam" id="PF04082">
    <property type="entry name" value="Fungal_trans"/>
    <property type="match status" value="1"/>
</dbReference>
<keyword evidence="10" id="KW-1185">Reference proteome</keyword>
<sequence length="711" mass="82087">MNRSNCELNSRTKFSYSCGRCRKRKIKCDRQLPYCSSCLEKGETVTCKYDSNPWQRELMVYEPGNAQLRKELGILKTTVSSLENMVGNQKAALDEMRRNTTIEQSVRNGLEDQKLKVNMSNFHSLLLKNLRLTYYGPTSYLSLLMNDQYGIKVLAKYAELQEEKVLETGGNDLDASVSNHNRIVPVTEDCSRIPEPMQLEMPCLPPYETLIYLVERFFQVCYPLAPFLDKDVFMKNISPLSEDRGYSSENISPIKCGILSALLIMLRFAALTLSSESDPTEPKITIPSSYIEYSKMLLLSPEGSGRINLDIIQAILLLRTYKTICPEDDSESSDTRVLLGIAIDMSVIQGLSLNIRVNSFISKQELYIRRKIWLQLLYDDSFNSFNFGIQPSISEFDTEEFSKGLEEGGTVFEVEEEFIIRQLRLKLLGVSIIKKVVLLMNNRKQEISLLHVSTILDDFDKLLYREMYNFQELINSDIGFTNSHKSYGVVEFIMRIDLYYKSFMLYYFLFLVWNDEISSGYCKAHFLHLALEKGMILSLLGDYFTKDTTLFFGIEFEKLIGTSIWSSLAKVIPPMICLLCRSLDGEYNLSTAVKSFESSDFDIRSWANIDIMDNTISVKNIVIKYKDLYQKCIQLHAKYFITYKVGVCLQFSLDFIQNTYPTLFQDSLLSVNSDFIEEIDKFLDADNYDTFKNFIDYDFDYNLFSSFLEEN</sequence>
<evidence type="ECO:0000256" key="1">
    <source>
        <dbReference type="ARBA" id="ARBA00022723"/>
    </source>
</evidence>
<organism evidence="9 10">
    <name type="scientific">Debaryomyces hansenii (strain ATCC 36239 / CBS 767 / BCRC 21394 / JCM 1990 / NBRC 0083 / IGC 2968)</name>
    <name type="common">Yeast</name>
    <name type="synonym">Torulaspora hansenii</name>
    <dbReference type="NCBI Taxonomy" id="284592"/>
    <lineage>
        <taxon>Eukaryota</taxon>
        <taxon>Fungi</taxon>
        <taxon>Dikarya</taxon>
        <taxon>Ascomycota</taxon>
        <taxon>Saccharomycotina</taxon>
        <taxon>Pichiomycetes</taxon>
        <taxon>Debaryomycetaceae</taxon>
        <taxon>Debaryomyces</taxon>
    </lineage>
</organism>
<dbReference type="Proteomes" id="UP000000599">
    <property type="component" value="Chromosome E"/>
</dbReference>
<protein>
    <submittedName>
        <fullName evidence="9">DEHA2E00506p</fullName>
    </submittedName>
</protein>
<accession>Q6BR21</accession>
<keyword evidence="1" id="KW-0479">Metal-binding</keyword>
<evidence type="ECO:0000256" key="5">
    <source>
        <dbReference type="ARBA" id="ARBA00023163"/>
    </source>
</evidence>
<dbReference type="GO" id="GO:0000978">
    <property type="term" value="F:RNA polymerase II cis-regulatory region sequence-specific DNA binding"/>
    <property type="evidence" value="ECO:0007669"/>
    <property type="project" value="TreeGrafter"/>
</dbReference>
<evidence type="ECO:0000313" key="9">
    <source>
        <dbReference type="EMBL" id="CAG87530.2"/>
    </source>
</evidence>
<evidence type="ECO:0000256" key="7">
    <source>
        <dbReference type="SAM" id="Coils"/>
    </source>
</evidence>
<dbReference type="AlphaFoldDB" id="Q6BR21"/>
<dbReference type="Gene3D" id="4.10.240.10">
    <property type="entry name" value="Zn(2)-C6 fungal-type DNA-binding domain"/>
    <property type="match status" value="1"/>
</dbReference>
<dbReference type="VEuPathDB" id="FungiDB:DEHA2E00506g"/>
<dbReference type="PANTHER" id="PTHR31944:SF131">
    <property type="entry name" value="HEME-RESPONSIVE ZINC FINGER TRANSCRIPTION FACTOR HAP1"/>
    <property type="match status" value="1"/>
</dbReference>
<dbReference type="eggNOG" id="ENOG502TG1F">
    <property type="taxonomic scope" value="Eukaryota"/>
</dbReference>